<dbReference type="RefSeq" id="WP_106393625.1">
    <property type="nucleotide sequence ID" value="NZ_PVNK01000188.1"/>
</dbReference>
<evidence type="ECO:0000313" key="2">
    <source>
        <dbReference type="EMBL" id="PRP93250.1"/>
    </source>
</evidence>
<keyword evidence="1" id="KW-0812">Transmembrane</keyword>
<dbReference type="Proteomes" id="UP000237968">
    <property type="component" value="Unassembled WGS sequence"/>
</dbReference>
<keyword evidence="1" id="KW-0472">Membrane</keyword>
<evidence type="ECO:0000313" key="3">
    <source>
        <dbReference type="Proteomes" id="UP000237968"/>
    </source>
</evidence>
<accession>A0A2S9XKJ1</accession>
<feature type="transmembrane region" description="Helical" evidence="1">
    <location>
        <begin position="20"/>
        <end position="38"/>
    </location>
</feature>
<name>A0A2S9XKJ1_9BACT</name>
<proteinExistence type="predicted"/>
<protein>
    <submittedName>
        <fullName evidence="2">Uncharacterized protein</fullName>
    </submittedName>
</protein>
<feature type="transmembrane region" description="Helical" evidence="1">
    <location>
        <begin position="92"/>
        <end position="117"/>
    </location>
</feature>
<gene>
    <name evidence="2" type="ORF">ENSA5_43450</name>
</gene>
<keyword evidence="3" id="KW-1185">Reference proteome</keyword>
<keyword evidence="1" id="KW-1133">Transmembrane helix</keyword>
<organism evidence="2 3">
    <name type="scientific">Enhygromyxa salina</name>
    <dbReference type="NCBI Taxonomy" id="215803"/>
    <lineage>
        <taxon>Bacteria</taxon>
        <taxon>Pseudomonadati</taxon>
        <taxon>Myxococcota</taxon>
        <taxon>Polyangia</taxon>
        <taxon>Nannocystales</taxon>
        <taxon>Nannocystaceae</taxon>
        <taxon>Enhygromyxa</taxon>
    </lineage>
</organism>
<dbReference type="AlphaFoldDB" id="A0A2S9XKJ1"/>
<feature type="transmembrane region" description="Helical" evidence="1">
    <location>
        <begin position="59"/>
        <end position="80"/>
    </location>
</feature>
<evidence type="ECO:0000256" key="1">
    <source>
        <dbReference type="SAM" id="Phobius"/>
    </source>
</evidence>
<dbReference type="OrthoDB" id="5515300at2"/>
<reference evidence="2 3" key="1">
    <citation type="submission" date="2018-03" db="EMBL/GenBank/DDBJ databases">
        <title>Draft Genome Sequences of the Obligatory Marine Myxobacteria Enhygromyxa salina SWB005.</title>
        <authorList>
            <person name="Poehlein A."/>
            <person name="Moghaddam J.A."/>
            <person name="Harms H."/>
            <person name="Alanjari M."/>
            <person name="Koenig G.M."/>
            <person name="Daniel R."/>
            <person name="Schaeberle T.F."/>
        </authorList>
    </citation>
    <scope>NUCLEOTIDE SEQUENCE [LARGE SCALE GENOMIC DNA]</scope>
    <source>
        <strain evidence="2 3">SWB005</strain>
    </source>
</reference>
<dbReference type="EMBL" id="PVNK01000188">
    <property type="protein sequence ID" value="PRP93250.1"/>
    <property type="molecule type" value="Genomic_DNA"/>
</dbReference>
<comment type="caution">
    <text evidence="2">The sequence shown here is derived from an EMBL/GenBank/DDBJ whole genome shotgun (WGS) entry which is preliminary data.</text>
</comment>
<sequence length="131" mass="14036">MGETLIGPDELELAVSGLSGLVGTLLLPAIGAWLRVLLQWIESDRSGLGRQPRLSGLQIVRAVATSFALFFFIVALGRAAAELRGIRVEAPVFASIITGVLVGIAFWAIYAAGISALKSDYQRAKQTRRIK</sequence>